<accession>A0A220U8F2</accession>
<keyword evidence="4" id="KW-1185">Reference proteome</keyword>
<evidence type="ECO:0000313" key="3">
    <source>
        <dbReference type="EMBL" id="ASK64418.1"/>
    </source>
</evidence>
<evidence type="ECO:0000313" key="4">
    <source>
        <dbReference type="Proteomes" id="UP000198312"/>
    </source>
</evidence>
<dbReference type="InterPro" id="IPR014195">
    <property type="entry name" value="Spore_III_AG"/>
</dbReference>
<dbReference type="EMBL" id="CP022315">
    <property type="protein sequence ID" value="ASK64418.1"/>
    <property type="molecule type" value="Genomic_DNA"/>
</dbReference>
<proteinExistence type="predicted"/>
<dbReference type="AlphaFoldDB" id="A0A220U8F2"/>
<keyword evidence="2" id="KW-0472">Membrane</keyword>
<feature type="transmembrane region" description="Helical" evidence="2">
    <location>
        <begin position="16"/>
        <end position="34"/>
    </location>
</feature>
<dbReference type="Proteomes" id="UP000198312">
    <property type="component" value="Chromosome"/>
</dbReference>
<name>A0A220U8F2_9BACI</name>
<sequence length="203" mass="22463">MDGKTKDKVPTKKSKYLIIIGVTGLLLIIIANVFSSSSPDEPAHEQTIGNTAVQQPETKPTLSNKKSTTSNVTDLEESYEKQLQELLEKIKGVSEVEIMVNLDSTKVKVYEKNLITGKQTTEETDKSGGTREIEDYSKETQVVLVRQGDKEVPLLIQTKKPEVRGVFVIAKGVDHATVKKWVVEAVSRVLDVPTHRVSVMSKS</sequence>
<keyword evidence="2" id="KW-0812">Transmembrane</keyword>
<protein>
    <submittedName>
        <fullName evidence="3">Stage III sporulation protein AG</fullName>
    </submittedName>
</protein>
<dbReference type="NCBIfam" id="TIGR02830">
    <property type="entry name" value="spore_III_AG"/>
    <property type="match status" value="1"/>
</dbReference>
<reference evidence="3 4" key="1">
    <citation type="submission" date="2017-07" db="EMBL/GenBank/DDBJ databases">
        <title>Virgibacillus sp. LM2416.</title>
        <authorList>
            <person name="Tak E.J."/>
            <person name="Bae J.-W."/>
        </authorList>
    </citation>
    <scope>NUCLEOTIDE SEQUENCE [LARGE SCALE GENOMIC DNA]</scope>
    <source>
        <strain evidence="3 4">LM2416</strain>
    </source>
</reference>
<gene>
    <name evidence="3" type="primary">spoIIIAG</name>
    <name evidence="3" type="ORF">CFK37_14275</name>
</gene>
<keyword evidence="2" id="KW-1133">Transmembrane helix</keyword>
<evidence type="ECO:0000256" key="1">
    <source>
        <dbReference type="SAM" id="MobiDB-lite"/>
    </source>
</evidence>
<dbReference type="OrthoDB" id="2381602at2"/>
<organism evidence="3 4">
    <name type="scientific">Virgibacillus phasianinus</name>
    <dbReference type="NCBI Taxonomy" id="2017483"/>
    <lineage>
        <taxon>Bacteria</taxon>
        <taxon>Bacillati</taxon>
        <taxon>Bacillota</taxon>
        <taxon>Bacilli</taxon>
        <taxon>Bacillales</taxon>
        <taxon>Bacillaceae</taxon>
        <taxon>Virgibacillus</taxon>
    </lineage>
</organism>
<feature type="region of interest" description="Disordered" evidence="1">
    <location>
        <begin position="39"/>
        <end position="75"/>
    </location>
</feature>
<evidence type="ECO:0000256" key="2">
    <source>
        <dbReference type="SAM" id="Phobius"/>
    </source>
</evidence>
<feature type="compositionally biased region" description="Polar residues" evidence="1">
    <location>
        <begin position="47"/>
        <end position="73"/>
    </location>
</feature>
<dbReference type="KEGG" id="vil:CFK37_14275"/>